<comment type="caution">
    <text evidence="1">The sequence shown here is derived from an EMBL/GenBank/DDBJ whole genome shotgun (WGS) entry which is preliminary data.</text>
</comment>
<protein>
    <submittedName>
        <fullName evidence="1">DUF2989 domain-containing protein</fullName>
    </submittedName>
</protein>
<sequence length="297" mass="34398">MTKLLINFRKHRYRTANAMLFSNFSTNGYKATFSFVCVLWLSGCSDWFAPTAGEICESHPAMCVDLNLDGRCRRDRADIIHLRYTHREDEGDAYKYPLMLALEKYAVCVEEAQHIEHVKRKGKEASRLKGVITARRELQRLARETKDSLDPYLTYYHWTRFNDQDAFHRFERYAASHKVSAPDLLVSLASFQIKSDENKTIQTLYRALSLYKNSDNIDNAIFHSLYQLGLTKENFRFAYVWLTVATYFDDNVDTQLASQLANKHKLPVAILNDVAEQIADALDEGEFSARELKLNKL</sequence>
<organism evidence="1 2">
    <name type="scientific">Alteromonas profundi</name>
    <dbReference type="NCBI Taxonomy" id="2696062"/>
    <lineage>
        <taxon>Bacteria</taxon>
        <taxon>Pseudomonadati</taxon>
        <taxon>Pseudomonadota</taxon>
        <taxon>Gammaproteobacteria</taxon>
        <taxon>Alteromonadales</taxon>
        <taxon>Alteromonadaceae</taxon>
        <taxon>Alteromonas/Salinimonas group</taxon>
        <taxon>Alteromonas</taxon>
    </lineage>
</organism>
<proteinExistence type="predicted"/>
<keyword evidence="2" id="KW-1185">Reference proteome</keyword>
<accession>A0A7X5LJT1</accession>
<dbReference type="InterPro" id="IPR021372">
    <property type="entry name" value="DUF2989"/>
</dbReference>
<gene>
    <name evidence="1" type="ORF">GTH32_05305</name>
</gene>
<dbReference type="AlphaFoldDB" id="A0A7X5LJT1"/>
<dbReference type="Proteomes" id="UP000470213">
    <property type="component" value="Unassembled WGS sequence"/>
</dbReference>
<dbReference type="Pfam" id="PF11207">
    <property type="entry name" value="DUF2989"/>
    <property type="match status" value="1"/>
</dbReference>
<reference evidence="1 2" key="1">
    <citation type="submission" date="2020-01" db="EMBL/GenBank/DDBJ databases">
        <authorList>
            <person name="Chen J."/>
            <person name="Zhu S."/>
            <person name="Yang J."/>
        </authorList>
    </citation>
    <scope>NUCLEOTIDE SEQUENCE [LARGE SCALE GENOMIC DNA]</scope>
    <source>
        <strain evidence="1 2">345S023</strain>
    </source>
</reference>
<evidence type="ECO:0000313" key="1">
    <source>
        <dbReference type="EMBL" id="NDV90613.1"/>
    </source>
</evidence>
<dbReference type="RefSeq" id="WP_163084327.1">
    <property type="nucleotide sequence ID" value="NZ_JAAAWN010000005.1"/>
</dbReference>
<evidence type="ECO:0000313" key="2">
    <source>
        <dbReference type="Proteomes" id="UP000470213"/>
    </source>
</evidence>
<name>A0A7X5LJT1_9ALTE</name>
<dbReference type="EMBL" id="JAAAWN010000005">
    <property type="protein sequence ID" value="NDV90613.1"/>
    <property type="molecule type" value="Genomic_DNA"/>
</dbReference>